<dbReference type="Pfam" id="PF03435">
    <property type="entry name" value="Sacchrp_dh_NADP"/>
    <property type="match status" value="1"/>
</dbReference>
<dbReference type="EMBL" id="QZEZ01000003">
    <property type="protein sequence ID" value="RJK96291.1"/>
    <property type="molecule type" value="Genomic_DNA"/>
</dbReference>
<dbReference type="AlphaFoldDB" id="A0A3A3YZP0"/>
<dbReference type="SUPFAM" id="SSF51735">
    <property type="entry name" value="NAD(P)-binding Rossmann-fold domains"/>
    <property type="match status" value="1"/>
</dbReference>
<dbReference type="RefSeq" id="WP_119950022.1">
    <property type="nucleotide sequence ID" value="NZ_QZEZ01000003.1"/>
</dbReference>
<proteinExistence type="predicted"/>
<dbReference type="Proteomes" id="UP000265614">
    <property type="component" value="Unassembled WGS sequence"/>
</dbReference>
<dbReference type="InterPro" id="IPR005097">
    <property type="entry name" value="Sacchrp_dh_NADP-bd"/>
</dbReference>
<comment type="caution">
    <text evidence="2">The sequence shown here is derived from an EMBL/GenBank/DDBJ whole genome shotgun (WGS) entry which is preliminary data.</text>
</comment>
<keyword evidence="3" id="KW-1185">Reference proteome</keyword>
<evidence type="ECO:0000313" key="2">
    <source>
        <dbReference type="EMBL" id="RJK96291.1"/>
    </source>
</evidence>
<accession>A0A3A3YZP0</accession>
<sequence length="375" mass="37434">MTGRIVLFGATGFTGGLVAAALAPLRGDAPLVLAGRDRARLEALASRLGGSAVEVAVADATDEAQVAGLVGRDDVLVSTVGPFARLGRPAVAAATGAGAAYLDSTGEPAFLEEVFRRHGPRAAATGARLLPAFGYDYVPGNLAAALALREAGGEARRVDVGYFLRGRGGLSTGTLASAAGAALQPGLAWRTGALRHERPAARVRSFHLGGRERAAVSVAGSEHLVLPRSFPQLLEVDVLLGWAGDLARPLQGASALAGLAGRVPGVRAGAGALAGRLAGALPGGTGQGPSPQARARTRSVAVAEAFTVDDRLLARVVLQGPDPYGLTGALLARGALAAAQGRLRGAGALGPVDALGLDGLGALARDAGLVPLEEG</sequence>
<evidence type="ECO:0000313" key="3">
    <source>
        <dbReference type="Proteomes" id="UP000265614"/>
    </source>
</evidence>
<organism evidence="2 3">
    <name type="scientific">Vallicoccus soli</name>
    <dbReference type="NCBI Taxonomy" id="2339232"/>
    <lineage>
        <taxon>Bacteria</taxon>
        <taxon>Bacillati</taxon>
        <taxon>Actinomycetota</taxon>
        <taxon>Actinomycetes</taxon>
        <taxon>Motilibacterales</taxon>
        <taxon>Vallicoccaceae</taxon>
        <taxon>Vallicoccus</taxon>
    </lineage>
</organism>
<dbReference type="PANTHER" id="PTHR43781">
    <property type="entry name" value="SACCHAROPINE DEHYDROGENASE"/>
    <property type="match status" value="1"/>
</dbReference>
<evidence type="ECO:0000259" key="1">
    <source>
        <dbReference type="Pfam" id="PF03435"/>
    </source>
</evidence>
<name>A0A3A3YZP0_9ACTN</name>
<dbReference type="InterPro" id="IPR036291">
    <property type="entry name" value="NAD(P)-bd_dom_sf"/>
</dbReference>
<dbReference type="Gene3D" id="3.40.50.720">
    <property type="entry name" value="NAD(P)-binding Rossmann-like Domain"/>
    <property type="match status" value="1"/>
</dbReference>
<feature type="domain" description="Saccharopine dehydrogenase NADP binding" evidence="1">
    <location>
        <begin position="5"/>
        <end position="121"/>
    </location>
</feature>
<dbReference type="OrthoDB" id="4369409at2"/>
<dbReference type="PANTHER" id="PTHR43781:SF1">
    <property type="entry name" value="SACCHAROPINE DEHYDROGENASE"/>
    <property type="match status" value="1"/>
</dbReference>
<protein>
    <submittedName>
        <fullName evidence="2">Saccharopine dehydrogenase</fullName>
    </submittedName>
</protein>
<gene>
    <name evidence="2" type="ORF">D5H78_08500</name>
</gene>
<reference evidence="2 3" key="1">
    <citation type="submission" date="2018-09" db="EMBL/GenBank/DDBJ databases">
        <title>YIM 75000 draft genome.</title>
        <authorList>
            <person name="Tang S."/>
            <person name="Feng Y."/>
        </authorList>
    </citation>
    <scope>NUCLEOTIDE SEQUENCE [LARGE SCALE GENOMIC DNA]</scope>
    <source>
        <strain evidence="2 3">YIM 75000</strain>
    </source>
</reference>